<feature type="domain" description="NAD(P)-binding" evidence="1">
    <location>
        <begin position="8"/>
        <end position="193"/>
    </location>
</feature>
<dbReference type="CDD" id="cd05243">
    <property type="entry name" value="SDR_a5"/>
    <property type="match status" value="1"/>
</dbReference>
<comment type="caution">
    <text evidence="2">The sequence shown here is derived from an EMBL/GenBank/DDBJ whole genome shotgun (WGS) entry which is preliminary data.</text>
</comment>
<dbReference type="AlphaFoldDB" id="A0A3N6WK34"/>
<name>A0A3N6WK34_9ACTN</name>
<dbReference type="OrthoDB" id="4248066at2"/>
<gene>
    <name evidence="2" type="ORF">EHW97_15015</name>
</gene>
<dbReference type="Proteomes" id="UP000275225">
    <property type="component" value="Unassembled WGS sequence"/>
</dbReference>
<dbReference type="Pfam" id="PF13460">
    <property type="entry name" value="NAD_binding_10"/>
    <property type="match status" value="1"/>
</dbReference>
<dbReference type="RefSeq" id="WP_124237985.1">
    <property type="nucleotide sequence ID" value="NZ_JBHUFI010000003.1"/>
</dbReference>
<dbReference type="SUPFAM" id="SSF51735">
    <property type="entry name" value="NAD(P)-binding Rossmann-fold domains"/>
    <property type="match status" value="1"/>
</dbReference>
<dbReference type="PANTHER" id="PTHR15020">
    <property type="entry name" value="FLAVIN REDUCTASE-RELATED"/>
    <property type="match status" value="1"/>
</dbReference>
<dbReference type="EMBL" id="RQJX01000030">
    <property type="protein sequence ID" value="RQN01673.1"/>
    <property type="molecule type" value="Genomic_DNA"/>
</dbReference>
<dbReference type="Gene3D" id="3.40.50.720">
    <property type="entry name" value="NAD(P)-binding Rossmann-like Domain"/>
    <property type="match status" value="1"/>
</dbReference>
<sequence length="220" mass="23097">MAAIAIVGGHGKVSRHLITLLVHAGHQPVALIRDPQQAEDLTPLGAKTRLLDIENSDVDDFAAVFEGCAAVVFAAGGGPDGNIERKRTVDLEGSLKSIAAAEKIGIERFVQVSAIGVDQELPDDAGDVWTAYVHAKRDADIALRESSLRWTILRPGGLTDDEPTGKVTLAPEVERGDIPRADVAAVIASVLDDNRTTGKQWELVGGTTPIAEAVTAAVTA</sequence>
<dbReference type="InterPro" id="IPR036291">
    <property type="entry name" value="NAD(P)-bd_dom_sf"/>
</dbReference>
<organism evidence="2 3">
    <name type="scientific">Aeromicrobium camelliae</name>
    <dbReference type="NCBI Taxonomy" id="1538144"/>
    <lineage>
        <taxon>Bacteria</taxon>
        <taxon>Bacillati</taxon>
        <taxon>Actinomycetota</taxon>
        <taxon>Actinomycetes</taxon>
        <taxon>Propionibacteriales</taxon>
        <taxon>Nocardioidaceae</taxon>
        <taxon>Aeromicrobium</taxon>
    </lineage>
</organism>
<keyword evidence="3" id="KW-1185">Reference proteome</keyword>
<evidence type="ECO:0000313" key="3">
    <source>
        <dbReference type="Proteomes" id="UP000275225"/>
    </source>
</evidence>
<protein>
    <submittedName>
        <fullName evidence="2">SDR family oxidoreductase</fullName>
    </submittedName>
</protein>
<reference evidence="2 3" key="1">
    <citation type="submission" date="2018-11" db="EMBL/GenBank/DDBJ databases">
        <authorList>
            <person name="Li F."/>
        </authorList>
    </citation>
    <scope>NUCLEOTIDE SEQUENCE [LARGE SCALE GENOMIC DNA]</scope>
    <source>
        <strain evidence="2 3">YS17T</strain>
    </source>
</reference>
<dbReference type="PANTHER" id="PTHR15020:SF50">
    <property type="entry name" value="UPF0659 PROTEIN YMR090W"/>
    <property type="match status" value="1"/>
</dbReference>
<evidence type="ECO:0000259" key="1">
    <source>
        <dbReference type="Pfam" id="PF13460"/>
    </source>
</evidence>
<proteinExistence type="predicted"/>
<dbReference type="InterPro" id="IPR016040">
    <property type="entry name" value="NAD(P)-bd_dom"/>
</dbReference>
<accession>A0A3N6WK34</accession>
<evidence type="ECO:0000313" key="2">
    <source>
        <dbReference type="EMBL" id="RQN01673.1"/>
    </source>
</evidence>